<dbReference type="AlphaFoldDB" id="A0A6F8ZDR5"/>
<evidence type="ECO:0000256" key="3">
    <source>
        <dbReference type="ARBA" id="ARBA00022777"/>
    </source>
</evidence>
<proteinExistence type="inferred from homology"/>
<sequence>MTDADAAGGRPEAIGCSGQMHTLMVSDNQGHPLYPAILWSDTRPAPLAAAVARQYEPEALTPPPRQPAVGSVYLVQAAVAEGGPPDLWPRIRHVAVAKDWLRQQLTGRWQAEVSDAAGTYLLDVAGRRWANDWLAEHGIAAAWLGSDPTESAAFAGTVTIGPARWQGIPVVAGAGDQPAGAAGTGVWTPDRAMLAVGTSGVILHPRAAFTPAPTHRPCLLPCPPGHLVCDGGQSGGGRFPALAACHHRPRIPLPGAGPGGGGGAAGGGRPVLPALLERRAGPWRPSARPRGILGAQHRAQPGPSVLEGVACNLRQTAELMGVDREVRWIATGGGTTGRLWPAILAAVLNRPLTVVGSAGVAGKRPSWPARRCKAPVPFPTPPRPGGWCTRIPAPPPATIPFIRNTGTWWTPPWAIGKPGPDRPAPRWNGRPPAGGRPPSGPDAATPAPRSAPHTGASAPPPPPGRPGWWCPPTPVPPQCPAAAAA</sequence>
<gene>
    <name evidence="6" type="ORF">R50_0086</name>
</gene>
<reference evidence="6 7" key="1">
    <citation type="submission" date="2020-02" db="EMBL/GenBank/DDBJ databases">
        <authorList>
            <person name="Hogendoorn C."/>
        </authorList>
    </citation>
    <scope>NUCLEOTIDE SEQUENCE [LARGE SCALE GENOMIC DNA]</scope>
    <source>
        <strain evidence="6">R501</strain>
    </source>
</reference>
<keyword evidence="7" id="KW-1185">Reference proteome</keyword>
<feature type="compositionally biased region" description="Pro residues" evidence="4">
    <location>
        <begin position="458"/>
        <end position="479"/>
    </location>
</feature>
<evidence type="ECO:0000313" key="7">
    <source>
        <dbReference type="Proteomes" id="UP000503399"/>
    </source>
</evidence>
<evidence type="ECO:0000259" key="5">
    <source>
        <dbReference type="Pfam" id="PF00370"/>
    </source>
</evidence>
<dbReference type="InterPro" id="IPR018484">
    <property type="entry name" value="FGGY_N"/>
</dbReference>
<dbReference type="Pfam" id="PF00370">
    <property type="entry name" value="FGGY_N"/>
    <property type="match status" value="1"/>
</dbReference>
<keyword evidence="2 6" id="KW-0808">Transferase</keyword>
<dbReference type="InterPro" id="IPR050406">
    <property type="entry name" value="FGGY_Carb_Kinase"/>
</dbReference>
<dbReference type="EMBL" id="LR778114">
    <property type="protein sequence ID" value="CAB1127592.1"/>
    <property type="molecule type" value="Genomic_DNA"/>
</dbReference>
<keyword evidence="3 6" id="KW-0418">Kinase</keyword>
<evidence type="ECO:0000256" key="2">
    <source>
        <dbReference type="ARBA" id="ARBA00022679"/>
    </source>
</evidence>
<dbReference type="PANTHER" id="PTHR43095:SF5">
    <property type="entry name" value="XYLULOSE KINASE"/>
    <property type="match status" value="1"/>
</dbReference>
<dbReference type="Proteomes" id="UP000503399">
    <property type="component" value="Chromosome"/>
</dbReference>
<comment type="similarity">
    <text evidence="1">Belongs to the FGGY kinase family.</text>
</comment>
<dbReference type="InterPro" id="IPR043129">
    <property type="entry name" value="ATPase_NBD"/>
</dbReference>
<accession>A0A6F8ZDR5</accession>
<dbReference type="EC" id="2.7.1.17" evidence="6"/>
<dbReference type="SUPFAM" id="SSF53067">
    <property type="entry name" value="Actin-like ATPase domain"/>
    <property type="match status" value="2"/>
</dbReference>
<evidence type="ECO:0000256" key="4">
    <source>
        <dbReference type="SAM" id="MobiDB-lite"/>
    </source>
</evidence>
<protein>
    <submittedName>
        <fullName evidence="6">Putative Xylulokinase</fullName>
        <ecNumber evidence="6">2.7.1.17</ecNumber>
    </submittedName>
</protein>
<dbReference type="GO" id="GO:0004856">
    <property type="term" value="F:D-xylulokinase activity"/>
    <property type="evidence" value="ECO:0007669"/>
    <property type="project" value="UniProtKB-EC"/>
</dbReference>
<name>A0A6F8ZDR5_9FIRM</name>
<feature type="region of interest" description="Disordered" evidence="4">
    <location>
        <begin position="408"/>
        <end position="485"/>
    </location>
</feature>
<organism evidence="6 7">
    <name type="scientific">Candidatus Hydrogenisulfobacillus filiaventi</name>
    <dbReference type="NCBI Taxonomy" id="2707344"/>
    <lineage>
        <taxon>Bacteria</taxon>
        <taxon>Bacillati</taxon>
        <taxon>Bacillota</taxon>
        <taxon>Clostridia</taxon>
        <taxon>Eubacteriales</taxon>
        <taxon>Clostridiales Family XVII. Incertae Sedis</taxon>
        <taxon>Candidatus Hydrogenisulfobacillus</taxon>
    </lineage>
</organism>
<dbReference type="PANTHER" id="PTHR43095">
    <property type="entry name" value="SUGAR KINASE"/>
    <property type="match status" value="1"/>
</dbReference>
<evidence type="ECO:0000256" key="1">
    <source>
        <dbReference type="ARBA" id="ARBA00009156"/>
    </source>
</evidence>
<dbReference type="KEGG" id="hfv:R50_0086"/>
<evidence type="ECO:0000313" key="6">
    <source>
        <dbReference type="EMBL" id="CAB1127592.1"/>
    </source>
</evidence>
<dbReference type="Gene3D" id="3.30.420.40">
    <property type="match status" value="2"/>
</dbReference>
<feature type="domain" description="Carbohydrate kinase FGGY N-terminal" evidence="5">
    <location>
        <begin position="11"/>
        <end position="183"/>
    </location>
</feature>